<protein>
    <recommendedName>
        <fullName evidence="4">BEN domain-containing protein</fullName>
    </recommendedName>
</protein>
<dbReference type="EMBL" id="JBJUIK010000012">
    <property type="protein sequence ID" value="KAL3509915.1"/>
    <property type="molecule type" value="Genomic_DNA"/>
</dbReference>
<keyword evidence="3" id="KW-1185">Reference proteome</keyword>
<feature type="compositionally biased region" description="Polar residues" evidence="1">
    <location>
        <begin position="51"/>
        <end position="68"/>
    </location>
</feature>
<feature type="compositionally biased region" description="Basic residues" evidence="1">
    <location>
        <begin position="202"/>
        <end position="211"/>
    </location>
</feature>
<evidence type="ECO:0000313" key="3">
    <source>
        <dbReference type="Proteomes" id="UP001630127"/>
    </source>
</evidence>
<evidence type="ECO:0000256" key="1">
    <source>
        <dbReference type="SAM" id="MobiDB-lite"/>
    </source>
</evidence>
<evidence type="ECO:0008006" key="4">
    <source>
        <dbReference type="Google" id="ProtNLM"/>
    </source>
</evidence>
<comment type="caution">
    <text evidence="2">The sequence shown here is derived from an EMBL/GenBank/DDBJ whole genome shotgun (WGS) entry which is preliminary data.</text>
</comment>
<sequence length="288" mass="32573">MKRQCQDEQITQTGQDLLAGSRRSTSTSTNSETSSFQTPASSPLWLVSDDNGAQPQTSESHASGQNEVIPISTENESNHITVENKINQTAVDSQKANALPLLRRMGITRNLSLTKKRDAKEVLIIDVNDNVWRIVGKDSQHFITESGCVLRKLAKHNVQKRSKLSDKDREDLYKIVTDNFEYDKGQLLKAIVNKQMNSQHRNPCRHSKKKGGLVNDKAKETLPHPSKSQAANFKLFRDEIEKHMKRADAAEAQTTVIVEQFNAQRRLLRIWNNNKEKQKGCTSSLLQK</sequence>
<name>A0ABD2YRA4_9GENT</name>
<proteinExistence type="predicted"/>
<feature type="region of interest" description="Disordered" evidence="1">
    <location>
        <begin position="196"/>
        <end position="228"/>
    </location>
</feature>
<dbReference type="Proteomes" id="UP001630127">
    <property type="component" value="Unassembled WGS sequence"/>
</dbReference>
<feature type="region of interest" description="Disordered" evidence="1">
    <location>
        <begin position="1"/>
        <end position="68"/>
    </location>
</feature>
<organism evidence="2 3">
    <name type="scientific">Cinchona calisaya</name>
    <dbReference type="NCBI Taxonomy" id="153742"/>
    <lineage>
        <taxon>Eukaryota</taxon>
        <taxon>Viridiplantae</taxon>
        <taxon>Streptophyta</taxon>
        <taxon>Embryophyta</taxon>
        <taxon>Tracheophyta</taxon>
        <taxon>Spermatophyta</taxon>
        <taxon>Magnoliopsida</taxon>
        <taxon>eudicotyledons</taxon>
        <taxon>Gunneridae</taxon>
        <taxon>Pentapetalae</taxon>
        <taxon>asterids</taxon>
        <taxon>lamiids</taxon>
        <taxon>Gentianales</taxon>
        <taxon>Rubiaceae</taxon>
        <taxon>Cinchonoideae</taxon>
        <taxon>Cinchoneae</taxon>
        <taxon>Cinchona</taxon>
    </lineage>
</organism>
<feature type="compositionally biased region" description="Low complexity" evidence="1">
    <location>
        <begin position="21"/>
        <end position="35"/>
    </location>
</feature>
<reference evidence="2 3" key="1">
    <citation type="submission" date="2024-11" db="EMBL/GenBank/DDBJ databases">
        <title>A near-complete genome assembly of Cinchona calisaya.</title>
        <authorList>
            <person name="Lian D.C."/>
            <person name="Zhao X.W."/>
            <person name="Wei L."/>
        </authorList>
    </citation>
    <scope>NUCLEOTIDE SEQUENCE [LARGE SCALE GENOMIC DNA]</scope>
    <source>
        <tissue evidence="2">Nenye</tissue>
    </source>
</reference>
<gene>
    <name evidence="2" type="ORF">ACH5RR_029316</name>
</gene>
<accession>A0ABD2YRA4</accession>
<evidence type="ECO:0000313" key="2">
    <source>
        <dbReference type="EMBL" id="KAL3509915.1"/>
    </source>
</evidence>
<dbReference type="AlphaFoldDB" id="A0ABD2YRA4"/>